<evidence type="ECO:0000313" key="5">
    <source>
        <dbReference type="Proteomes" id="UP001431572"/>
    </source>
</evidence>
<dbReference type="EMBL" id="JACATZ010000001">
    <property type="protein sequence ID" value="NWJ44258.1"/>
    <property type="molecule type" value="Genomic_DNA"/>
</dbReference>
<name>A0A8T7LQH7_9CHLR</name>
<dbReference type="InterPro" id="IPR029058">
    <property type="entry name" value="AB_hydrolase_fold"/>
</dbReference>
<dbReference type="AlphaFoldDB" id="A0A8T7LQH7"/>
<dbReference type="SUPFAM" id="SSF53474">
    <property type="entry name" value="alpha/beta-Hydrolases"/>
    <property type="match status" value="2"/>
</dbReference>
<reference evidence="2 4" key="1">
    <citation type="submission" date="2020-06" db="EMBL/GenBank/DDBJ databases">
        <title>Anoxygenic phototrophic Chloroflexota member uses a Type I reaction center.</title>
        <authorList>
            <person name="Tsuji J.M."/>
            <person name="Shaw N.A."/>
            <person name="Nagashima S."/>
            <person name="Venkiteswaran J."/>
            <person name="Schiff S.L."/>
            <person name="Hanada S."/>
            <person name="Tank M."/>
            <person name="Neufeld J.D."/>
        </authorList>
    </citation>
    <scope>NUCLEOTIDE SEQUENCE [LARGE SCALE GENOMIC DNA]</scope>
    <source>
        <strain evidence="2">L227-S17</strain>
    </source>
</reference>
<dbReference type="InterPro" id="IPR012908">
    <property type="entry name" value="PGAP1-ab_dom-like"/>
</dbReference>
<dbReference type="Proteomes" id="UP000521676">
    <property type="component" value="Unassembled WGS sequence"/>
</dbReference>
<organism evidence="2 4">
    <name type="scientific">Candidatus Chlorohelix allophototropha</name>
    <dbReference type="NCBI Taxonomy" id="3003348"/>
    <lineage>
        <taxon>Bacteria</taxon>
        <taxon>Bacillati</taxon>
        <taxon>Chloroflexota</taxon>
        <taxon>Chloroflexia</taxon>
        <taxon>Candidatus Chloroheliales</taxon>
        <taxon>Candidatus Chloroheliaceae</taxon>
        <taxon>Candidatus Chlorohelix</taxon>
    </lineage>
</organism>
<sequence length="414" mass="45838">MGANLLKDGLRPLVVVPGLLGTWLPASAPRGKIDPVSHIYDNLLDILKAVGYVPGVSLFAFPYDWRQDMRLLGTDLGDFIKTIRELGVSGKLTKPASMTRPGATDSVLFSLFKASYNAPKIDFSKVDLIAHSMGGLVARSYLQEGHYVGDVARLVTISTPHNGLMAAYYAAIGGDSTKIGVPPAIATNMMGIIKARELGYVRSIPLIIQLLHGKYQTDLFKIFNQQMPAVQQLLPTAKEPYLYTLADGQEVAFPYGGNPSNTFLDELNAPQSLKNLNSLEEIWCFVSASYQTRFRAQVQNNYAQTQPRWQYGEPLTDQPLQNFEPGDTLVTNRCGQLPIEDGSLLANKYRVVEVDKQIGKLLNHVEIVYDPVALRYILGQILRDESNNPRVIGAEVWNKPAIDSNKVDYMGLFF</sequence>
<dbReference type="Pfam" id="PF07819">
    <property type="entry name" value="PGAP1"/>
    <property type="match status" value="1"/>
</dbReference>
<dbReference type="PANTHER" id="PTHR11440">
    <property type="entry name" value="LECITHIN-CHOLESTEROL ACYLTRANSFERASE-RELATED"/>
    <property type="match status" value="1"/>
</dbReference>
<evidence type="ECO:0000313" key="2">
    <source>
        <dbReference type="EMBL" id="NWJ44258.1"/>
    </source>
</evidence>
<protein>
    <recommendedName>
        <fullName evidence="1">GPI inositol-deacylase PGAP1-like alpha/beta domain-containing protein</fullName>
    </recommendedName>
</protein>
<proteinExistence type="predicted"/>
<dbReference type="Gene3D" id="3.40.50.1820">
    <property type="entry name" value="alpha/beta hydrolase"/>
    <property type="match status" value="1"/>
</dbReference>
<dbReference type="EMBL" id="CP128399">
    <property type="protein sequence ID" value="WJW66155.1"/>
    <property type="molecule type" value="Genomic_DNA"/>
</dbReference>
<evidence type="ECO:0000259" key="1">
    <source>
        <dbReference type="Pfam" id="PF07819"/>
    </source>
</evidence>
<dbReference type="RefSeq" id="WP_341468036.1">
    <property type="nucleotide sequence ID" value="NZ_CP128399.1"/>
</dbReference>
<feature type="domain" description="GPI inositol-deacylase PGAP1-like alpha/beta" evidence="1">
    <location>
        <begin position="116"/>
        <end position="163"/>
    </location>
</feature>
<gene>
    <name evidence="2" type="ORF">HXX08_00120</name>
    <name evidence="3" type="ORF">OZ401_001944</name>
</gene>
<dbReference type="GO" id="GO:0016788">
    <property type="term" value="F:hydrolase activity, acting on ester bonds"/>
    <property type="evidence" value="ECO:0007669"/>
    <property type="project" value="InterPro"/>
</dbReference>
<evidence type="ECO:0000313" key="4">
    <source>
        <dbReference type="Proteomes" id="UP000521676"/>
    </source>
</evidence>
<accession>A0A8T7LQH7</accession>
<keyword evidence="5" id="KW-1185">Reference proteome</keyword>
<evidence type="ECO:0000313" key="3">
    <source>
        <dbReference type="EMBL" id="WJW66155.1"/>
    </source>
</evidence>
<dbReference type="Proteomes" id="UP001431572">
    <property type="component" value="Chromosome 1"/>
</dbReference>
<reference evidence="3" key="2">
    <citation type="journal article" date="2024" name="Nature">
        <title>Anoxygenic phototroph of the Chloroflexota uses a type I reaction centre.</title>
        <authorList>
            <person name="Tsuji J.M."/>
            <person name="Shaw N.A."/>
            <person name="Nagashima S."/>
            <person name="Venkiteswaran J.J."/>
            <person name="Schiff S.L."/>
            <person name="Watanabe T."/>
            <person name="Fukui M."/>
            <person name="Hanada S."/>
            <person name="Tank M."/>
            <person name="Neufeld J.D."/>
        </authorList>
    </citation>
    <scope>NUCLEOTIDE SEQUENCE</scope>
    <source>
        <strain evidence="3">L227-S17</strain>
    </source>
</reference>